<dbReference type="Proteomes" id="UP000187495">
    <property type="component" value="Unassembled WGS sequence"/>
</dbReference>
<evidence type="ECO:0000259" key="1">
    <source>
        <dbReference type="Pfam" id="PF08291"/>
    </source>
</evidence>
<sequence>MQIKDIQTQLGVTADGIWGEKSKQAMRSAMRDGKVIKITENISLNELLASNTASRLGLDNMPDGKVLQNLIDSAIKLFQPAREILGKPIRISSGYRSPKLNAKIGGAKNSAHLYGFAMDFVCPEVGNTKQVLKKLTDGLKAKGIKFDQAIIEYPTSPNSWIHLGYKHPSGTQRGQVFRIG</sequence>
<dbReference type="AlphaFoldDB" id="A0A1N7GCY7"/>
<dbReference type="STRING" id="34061.B0189_09795"/>
<organism evidence="3 4">
    <name type="scientific">Moraxella cuniculi DSM 21768</name>
    <dbReference type="NCBI Taxonomy" id="1122245"/>
    <lineage>
        <taxon>Bacteria</taxon>
        <taxon>Pseudomonadati</taxon>
        <taxon>Pseudomonadota</taxon>
        <taxon>Gammaproteobacteria</taxon>
        <taxon>Moraxellales</taxon>
        <taxon>Moraxellaceae</taxon>
        <taxon>Moraxella</taxon>
    </lineage>
</organism>
<accession>A0A1N7GCY7</accession>
<dbReference type="SUPFAM" id="SSF55166">
    <property type="entry name" value="Hedgehog/DD-peptidase"/>
    <property type="match status" value="1"/>
</dbReference>
<dbReference type="EMBL" id="FTNU01000039">
    <property type="protein sequence ID" value="SIS10437.1"/>
    <property type="molecule type" value="Genomic_DNA"/>
</dbReference>
<gene>
    <name evidence="2" type="ORF">SAMN02745664_1301</name>
    <name evidence="3" type="ORF">SAMN02745664_1391</name>
</gene>
<dbReference type="Gene3D" id="3.30.1380.10">
    <property type="match status" value="1"/>
</dbReference>
<dbReference type="RefSeq" id="WP_076556234.1">
    <property type="nucleotide sequence ID" value="NZ_FTNU01000030.1"/>
</dbReference>
<keyword evidence="4" id="KW-1185">Reference proteome</keyword>
<evidence type="ECO:0000313" key="4">
    <source>
        <dbReference type="Proteomes" id="UP000187495"/>
    </source>
</evidence>
<evidence type="ECO:0000313" key="3">
    <source>
        <dbReference type="EMBL" id="SIS10437.1"/>
    </source>
</evidence>
<reference evidence="4" key="2">
    <citation type="submission" date="2017-01" db="EMBL/GenBank/DDBJ databases">
        <authorList>
            <person name="Varghese N."/>
            <person name="Submissions S."/>
        </authorList>
    </citation>
    <scope>NUCLEOTIDE SEQUENCE [LARGE SCALE GENOMIC DNA]</scope>
    <source>
        <strain evidence="4">DSM 21768</strain>
    </source>
</reference>
<dbReference type="EMBL" id="FTNU01000030">
    <property type="protein sequence ID" value="SIS09703.1"/>
    <property type="molecule type" value="Genomic_DNA"/>
</dbReference>
<feature type="domain" description="Peptidase M15A C-terminal" evidence="1">
    <location>
        <begin position="41"/>
        <end position="133"/>
    </location>
</feature>
<dbReference type="InterPro" id="IPR009045">
    <property type="entry name" value="Zn_M74/Hedgehog-like"/>
</dbReference>
<protein>
    <submittedName>
        <fullName evidence="3">Peptidase M15</fullName>
    </submittedName>
</protein>
<reference evidence="3" key="1">
    <citation type="submission" date="2017-01" db="EMBL/GenBank/DDBJ databases">
        <authorList>
            <person name="Mah S.A."/>
            <person name="Swanson W.J."/>
            <person name="Moy G.W."/>
            <person name="Vacquier V.D."/>
        </authorList>
    </citation>
    <scope>NUCLEOTIDE SEQUENCE [LARGE SCALE GENOMIC DNA]</scope>
    <source>
        <strain evidence="3">DSM 21768</strain>
    </source>
</reference>
<evidence type="ECO:0000313" key="2">
    <source>
        <dbReference type="EMBL" id="SIS09703.1"/>
    </source>
</evidence>
<name>A0A1N7GCY7_9GAMM</name>
<dbReference type="InterPro" id="IPR013230">
    <property type="entry name" value="Peptidase_M15A_C"/>
</dbReference>
<dbReference type="Pfam" id="PF08291">
    <property type="entry name" value="Peptidase_M15_3"/>
    <property type="match status" value="1"/>
</dbReference>
<proteinExistence type="predicted"/>